<evidence type="ECO:0000259" key="5">
    <source>
        <dbReference type="Pfam" id="PF08386"/>
    </source>
</evidence>
<reference evidence="6 9" key="2">
    <citation type="submission" date="2018-10" db="EMBL/GenBank/DDBJ databases">
        <title>Sequencing the genomes of 1000 actinobacteria strains.</title>
        <authorList>
            <person name="Klenk H.-P."/>
        </authorList>
    </citation>
    <scope>NUCLEOTIDE SEQUENCE [LARGE SCALE GENOMIC DNA]</scope>
    <source>
        <strain evidence="6 9">DSM 45119</strain>
    </source>
</reference>
<dbReference type="EMBL" id="RBXX01000002">
    <property type="protein sequence ID" value="RKT84602.1"/>
    <property type="molecule type" value="Genomic_DNA"/>
</dbReference>
<dbReference type="OrthoDB" id="4006962at2"/>
<dbReference type="SUPFAM" id="SSF53474">
    <property type="entry name" value="alpha/beta-Hydrolases"/>
    <property type="match status" value="1"/>
</dbReference>
<sequence length="456" mass="49294">MRAVLAGAAAICLLLTSTPVANAAEWRDCGDGLECLDVPVQVDWRDPGAGTIEIALAKLPAQDQSRKLGPLLVNLGGPDESTDALRRQRDRFTELTQWFDVIAFDPRGFGDSAGVTCPTALPDPLPVMADPAGLWAEHERSGREYDRACSDTIGDLAGRLDAWQVAHDVDAIRAALGQRRLNYFGNSYGTVYGQVYADLFPHRVGRMYLDSVVDHTRPRDRAHYDPIMRQVRADLPRIDRWCAANADCALHGESVLVVWDRVLAKATEHPIPGGSGELTGEEFRTRSGALLLIEAAWPMITSAIAEADAGDASDFLGITPVLPAGLTFHAECADFPAPRYEPTAELIGELRTVEPRIGWKLPLVATRCLGLPGATYPPRPIHAPGLPPVLLANGVHDTATAPSEGRHVASQLPGARWFGVEGYHAVYLSGESRCTREIVHDYLTTGALPPRGTSCP</sequence>
<protein>
    <submittedName>
        <fullName evidence="6">Alpha/beta hydrolase family protein</fullName>
    </submittedName>
    <submittedName>
        <fullName evidence="7">Alpha/beta hydrolase fold</fullName>
    </submittedName>
</protein>
<comment type="similarity">
    <text evidence="1">Belongs to the peptidase S33 family.</text>
</comment>
<dbReference type="InterPro" id="IPR051601">
    <property type="entry name" value="Serine_prot/Carboxylest_S33"/>
</dbReference>
<dbReference type="Pfam" id="PF00561">
    <property type="entry name" value="Abhydrolase_1"/>
    <property type="match status" value="1"/>
</dbReference>
<dbReference type="Pfam" id="PF08386">
    <property type="entry name" value="Abhydrolase_4"/>
    <property type="match status" value="1"/>
</dbReference>
<dbReference type="Proteomes" id="UP000199398">
    <property type="component" value="Unassembled WGS sequence"/>
</dbReference>
<dbReference type="InterPro" id="IPR029058">
    <property type="entry name" value="AB_hydrolase_fold"/>
</dbReference>
<evidence type="ECO:0000313" key="6">
    <source>
        <dbReference type="EMBL" id="RKT84602.1"/>
    </source>
</evidence>
<feature type="chain" id="PRO_5011733739" evidence="3">
    <location>
        <begin position="24"/>
        <end position="456"/>
    </location>
</feature>
<dbReference type="RefSeq" id="WP_093151290.1">
    <property type="nucleotide sequence ID" value="NZ_FOUP01000003.1"/>
</dbReference>
<evidence type="ECO:0000259" key="4">
    <source>
        <dbReference type="Pfam" id="PF00561"/>
    </source>
</evidence>
<dbReference type="GO" id="GO:0016787">
    <property type="term" value="F:hydrolase activity"/>
    <property type="evidence" value="ECO:0007669"/>
    <property type="project" value="UniProtKB-KW"/>
</dbReference>
<accession>A0A1I4XQ87</accession>
<name>A0A1I4XQ87_9PSEU</name>
<dbReference type="AlphaFoldDB" id="A0A1I4XQ87"/>
<evidence type="ECO:0000256" key="1">
    <source>
        <dbReference type="ARBA" id="ARBA00010088"/>
    </source>
</evidence>
<organism evidence="7 8">
    <name type="scientific">Saccharopolyspora antimicrobica</name>
    <dbReference type="NCBI Taxonomy" id="455193"/>
    <lineage>
        <taxon>Bacteria</taxon>
        <taxon>Bacillati</taxon>
        <taxon>Actinomycetota</taxon>
        <taxon>Actinomycetes</taxon>
        <taxon>Pseudonocardiales</taxon>
        <taxon>Pseudonocardiaceae</taxon>
        <taxon>Saccharopolyspora</taxon>
    </lineage>
</organism>
<keyword evidence="9" id="KW-1185">Reference proteome</keyword>
<dbReference type="InterPro" id="IPR000073">
    <property type="entry name" value="AB_hydrolase_1"/>
</dbReference>
<reference evidence="7 8" key="1">
    <citation type="submission" date="2016-10" db="EMBL/GenBank/DDBJ databases">
        <authorList>
            <person name="de Groot N.N."/>
        </authorList>
    </citation>
    <scope>NUCLEOTIDE SEQUENCE [LARGE SCALE GENOMIC DNA]</scope>
    <source>
        <strain evidence="7 8">CPCC 201259</strain>
    </source>
</reference>
<dbReference type="STRING" id="455193.SAMN05421805_103541"/>
<feature type="signal peptide" evidence="3">
    <location>
        <begin position="1"/>
        <end position="23"/>
    </location>
</feature>
<dbReference type="InterPro" id="IPR013595">
    <property type="entry name" value="Pept_S33_TAP-like_C"/>
</dbReference>
<dbReference type="PANTHER" id="PTHR43248">
    <property type="entry name" value="2-SUCCINYL-6-HYDROXY-2,4-CYCLOHEXADIENE-1-CARBOXYLATE SYNTHASE"/>
    <property type="match status" value="1"/>
</dbReference>
<evidence type="ECO:0000313" key="9">
    <source>
        <dbReference type="Proteomes" id="UP000270697"/>
    </source>
</evidence>
<feature type="domain" description="AB hydrolase-1" evidence="4">
    <location>
        <begin position="98"/>
        <end position="236"/>
    </location>
</feature>
<evidence type="ECO:0000256" key="2">
    <source>
        <dbReference type="ARBA" id="ARBA00022801"/>
    </source>
</evidence>
<evidence type="ECO:0000313" key="8">
    <source>
        <dbReference type="Proteomes" id="UP000199398"/>
    </source>
</evidence>
<feature type="domain" description="Peptidase S33 tripeptidyl aminopeptidase-like C-terminal" evidence="5">
    <location>
        <begin position="368"/>
        <end position="455"/>
    </location>
</feature>
<keyword evidence="2 7" id="KW-0378">Hydrolase</keyword>
<dbReference type="Gene3D" id="3.40.50.1820">
    <property type="entry name" value="alpha/beta hydrolase"/>
    <property type="match status" value="1"/>
</dbReference>
<proteinExistence type="inferred from homology"/>
<evidence type="ECO:0000313" key="7">
    <source>
        <dbReference type="EMBL" id="SFN28001.1"/>
    </source>
</evidence>
<evidence type="ECO:0000256" key="3">
    <source>
        <dbReference type="SAM" id="SignalP"/>
    </source>
</evidence>
<dbReference type="EMBL" id="FOUP01000003">
    <property type="protein sequence ID" value="SFN28001.1"/>
    <property type="molecule type" value="Genomic_DNA"/>
</dbReference>
<dbReference type="Proteomes" id="UP000270697">
    <property type="component" value="Unassembled WGS sequence"/>
</dbReference>
<keyword evidence="3" id="KW-0732">Signal</keyword>
<dbReference type="PANTHER" id="PTHR43248:SF25">
    <property type="entry name" value="AB HYDROLASE-1 DOMAIN-CONTAINING PROTEIN-RELATED"/>
    <property type="match status" value="1"/>
</dbReference>
<gene>
    <name evidence="6" type="ORF">ATL45_2925</name>
    <name evidence="7" type="ORF">SAMN05421805_103541</name>
</gene>